<dbReference type="GO" id="GO:0004222">
    <property type="term" value="F:metalloendopeptidase activity"/>
    <property type="evidence" value="ECO:0007669"/>
    <property type="project" value="InterPro"/>
</dbReference>
<evidence type="ECO:0000256" key="5">
    <source>
        <dbReference type="ARBA" id="ARBA00022723"/>
    </source>
</evidence>
<evidence type="ECO:0000256" key="6">
    <source>
        <dbReference type="ARBA" id="ARBA00022759"/>
    </source>
</evidence>
<protein>
    <recommendedName>
        <fullName evidence="9">Endoribonuclease YbeY</fullName>
        <ecNumber evidence="9">3.1.-.-</ecNumber>
    </recommendedName>
</protein>
<name>A0A9D1PLK2_9BACI</name>
<dbReference type="InterPro" id="IPR023091">
    <property type="entry name" value="MetalPrtase_cat_dom_sf_prd"/>
</dbReference>
<organism evidence="10 11">
    <name type="scientific">Candidatus Pseudogracilibacillus intestinigallinarum</name>
    <dbReference type="NCBI Taxonomy" id="2838742"/>
    <lineage>
        <taxon>Bacteria</taxon>
        <taxon>Bacillati</taxon>
        <taxon>Bacillota</taxon>
        <taxon>Bacilli</taxon>
        <taxon>Bacillales</taxon>
        <taxon>Bacillaceae</taxon>
        <taxon>Pseudogracilibacillus</taxon>
    </lineage>
</organism>
<feature type="binding site" evidence="9">
    <location>
        <position position="120"/>
    </location>
    <ligand>
        <name>Zn(2+)</name>
        <dbReference type="ChEBI" id="CHEBI:29105"/>
        <note>catalytic</note>
    </ligand>
</feature>
<comment type="caution">
    <text evidence="10">The sequence shown here is derived from an EMBL/GenBank/DDBJ whole genome shotgun (WGS) entry which is preliminary data.</text>
</comment>
<evidence type="ECO:0000256" key="7">
    <source>
        <dbReference type="ARBA" id="ARBA00022801"/>
    </source>
</evidence>
<reference evidence="10" key="2">
    <citation type="submission" date="2021-04" db="EMBL/GenBank/DDBJ databases">
        <authorList>
            <person name="Gilroy R."/>
        </authorList>
    </citation>
    <scope>NUCLEOTIDE SEQUENCE</scope>
    <source>
        <strain evidence="10">CHK169-2315</strain>
    </source>
</reference>
<dbReference type="GO" id="GO:0008270">
    <property type="term" value="F:zinc ion binding"/>
    <property type="evidence" value="ECO:0007669"/>
    <property type="project" value="UniProtKB-UniRule"/>
</dbReference>
<evidence type="ECO:0000256" key="2">
    <source>
        <dbReference type="ARBA" id="ARBA00022517"/>
    </source>
</evidence>
<dbReference type="InterPro" id="IPR020549">
    <property type="entry name" value="YbeY_CS"/>
</dbReference>
<feature type="binding site" evidence="9">
    <location>
        <position position="126"/>
    </location>
    <ligand>
        <name>Zn(2+)</name>
        <dbReference type="ChEBI" id="CHEBI:29105"/>
        <note>catalytic</note>
    </ligand>
</feature>
<keyword evidence="2 9" id="KW-0690">Ribosome biogenesis</keyword>
<proteinExistence type="inferred from homology"/>
<evidence type="ECO:0000256" key="3">
    <source>
        <dbReference type="ARBA" id="ARBA00022552"/>
    </source>
</evidence>
<evidence type="ECO:0000256" key="9">
    <source>
        <dbReference type="HAMAP-Rule" id="MF_00009"/>
    </source>
</evidence>
<evidence type="ECO:0000313" key="10">
    <source>
        <dbReference type="EMBL" id="HIV73643.1"/>
    </source>
</evidence>
<keyword evidence="6 9" id="KW-0255">Endonuclease</keyword>
<evidence type="ECO:0000256" key="4">
    <source>
        <dbReference type="ARBA" id="ARBA00022722"/>
    </source>
</evidence>
<keyword evidence="7 9" id="KW-0378">Hydrolase</keyword>
<comment type="function">
    <text evidence="9">Single strand-specific metallo-endoribonuclease involved in late-stage 70S ribosome quality control and in maturation of the 3' terminus of the 16S rRNA.</text>
</comment>
<dbReference type="AlphaFoldDB" id="A0A9D1PLK2"/>
<dbReference type="Gene3D" id="3.40.390.30">
    <property type="entry name" value="Metalloproteases ('zincins'), catalytic domain"/>
    <property type="match status" value="1"/>
</dbReference>
<dbReference type="PANTHER" id="PTHR46986:SF1">
    <property type="entry name" value="ENDORIBONUCLEASE YBEY, CHLOROPLASTIC"/>
    <property type="match status" value="1"/>
</dbReference>
<comment type="subcellular location">
    <subcellularLocation>
        <location evidence="9">Cytoplasm</location>
    </subcellularLocation>
</comment>
<dbReference type="Proteomes" id="UP000823937">
    <property type="component" value="Unassembled WGS sequence"/>
</dbReference>
<dbReference type="GO" id="GO:0004521">
    <property type="term" value="F:RNA endonuclease activity"/>
    <property type="evidence" value="ECO:0007669"/>
    <property type="project" value="UniProtKB-UniRule"/>
</dbReference>
<keyword evidence="3 9" id="KW-0698">rRNA processing</keyword>
<reference evidence="10" key="1">
    <citation type="journal article" date="2021" name="PeerJ">
        <title>Extensive microbial diversity within the chicken gut microbiome revealed by metagenomics and culture.</title>
        <authorList>
            <person name="Gilroy R."/>
            <person name="Ravi A."/>
            <person name="Getino M."/>
            <person name="Pursley I."/>
            <person name="Horton D.L."/>
            <person name="Alikhan N.F."/>
            <person name="Baker D."/>
            <person name="Gharbi K."/>
            <person name="Hall N."/>
            <person name="Watson M."/>
            <person name="Adriaenssens E.M."/>
            <person name="Foster-Nyarko E."/>
            <person name="Jarju S."/>
            <person name="Secka A."/>
            <person name="Antonio M."/>
            <person name="Oren A."/>
            <person name="Chaudhuri R.R."/>
            <person name="La Ragione R."/>
            <person name="Hildebrand F."/>
            <person name="Pallen M.J."/>
        </authorList>
    </citation>
    <scope>NUCLEOTIDE SEQUENCE</scope>
    <source>
        <strain evidence="10">CHK169-2315</strain>
    </source>
</reference>
<comment type="cofactor">
    <cofactor evidence="9">
        <name>Zn(2+)</name>
        <dbReference type="ChEBI" id="CHEBI:29105"/>
    </cofactor>
    <text evidence="9">Binds 1 zinc ion.</text>
</comment>
<accession>A0A9D1PLK2</accession>
<gene>
    <name evidence="9 10" type="primary">ybeY</name>
    <name evidence="10" type="ORF">H9895_01010</name>
</gene>
<keyword evidence="8 9" id="KW-0862">Zinc</keyword>
<feature type="binding site" evidence="9">
    <location>
        <position position="116"/>
    </location>
    <ligand>
        <name>Zn(2+)</name>
        <dbReference type="ChEBI" id="CHEBI:29105"/>
        <note>catalytic</note>
    </ligand>
</feature>
<dbReference type="PANTHER" id="PTHR46986">
    <property type="entry name" value="ENDORIBONUCLEASE YBEY, CHLOROPLASTIC"/>
    <property type="match status" value="1"/>
</dbReference>
<dbReference type="InterPro" id="IPR002036">
    <property type="entry name" value="YbeY"/>
</dbReference>
<dbReference type="EMBL" id="DXHX01000015">
    <property type="protein sequence ID" value="HIV73643.1"/>
    <property type="molecule type" value="Genomic_DNA"/>
</dbReference>
<keyword evidence="9" id="KW-0963">Cytoplasm</keyword>
<dbReference type="NCBIfam" id="TIGR00043">
    <property type="entry name" value="rRNA maturation RNase YbeY"/>
    <property type="match status" value="1"/>
</dbReference>
<dbReference type="GO" id="GO:0006364">
    <property type="term" value="P:rRNA processing"/>
    <property type="evidence" value="ECO:0007669"/>
    <property type="project" value="UniProtKB-UniRule"/>
</dbReference>
<dbReference type="GO" id="GO:0005737">
    <property type="term" value="C:cytoplasm"/>
    <property type="evidence" value="ECO:0007669"/>
    <property type="project" value="UniProtKB-SubCell"/>
</dbReference>
<keyword evidence="4 9" id="KW-0540">Nuclease</keyword>
<dbReference type="HAMAP" id="MF_00009">
    <property type="entry name" value="Endoribonucl_YbeY"/>
    <property type="match status" value="1"/>
</dbReference>
<dbReference type="EC" id="3.1.-.-" evidence="9"/>
<dbReference type="SUPFAM" id="SSF55486">
    <property type="entry name" value="Metalloproteases ('zincins'), catalytic domain"/>
    <property type="match status" value="1"/>
</dbReference>
<evidence type="ECO:0000256" key="1">
    <source>
        <dbReference type="ARBA" id="ARBA00010875"/>
    </source>
</evidence>
<sequence>MHIDLTDETGQLKEKDCLLLQKIVTYAAEKEQLQQNAEVSLVIVDNDAIQQLNKSYRQKDNATDVLSFPMVEDFNQVDERLPLMIGDIIISIDKVKEQAERYNHPFERELAFLAIHGFLHLIGYTHDDEEEEKIMFGKQEQILQEFQLERG</sequence>
<dbReference type="Pfam" id="PF02130">
    <property type="entry name" value="YbeY"/>
    <property type="match status" value="1"/>
</dbReference>
<evidence type="ECO:0000256" key="8">
    <source>
        <dbReference type="ARBA" id="ARBA00022833"/>
    </source>
</evidence>
<dbReference type="PROSITE" id="PS01306">
    <property type="entry name" value="UPF0054"/>
    <property type="match status" value="1"/>
</dbReference>
<keyword evidence="5 9" id="KW-0479">Metal-binding</keyword>
<comment type="similarity">
    <text evidence="1 9">Belongs to the endoribonuclease YbeY family.</text>
</comment>
<evidence type="ECO:0000313" key="11">
    <source>
        <dbReference type="Proteomes" id="UP000823937"/>
    </source>
</evidence>